<dbReference type="Proteomes" id="UP000215633">
    <property type="component" value="Unassembled WGS sequence"/>
</dbReference>
<dbReference type="Gene3D" id="3.40.190.150">
    <property type="entry name" value="Bordetella uptake gene, domain 1"/>
    <property type="match status" value="1"/>
</dbReference>
<evidence type="ECO:0000256" key="1">
    <source>
        <dbReference type="ARBA" id="ARBA00006987"/>
    </source>
</evidence>
<evidence type="ECO:0000313" key="3">
    <source>
        <dbReference type="EMBL" id="OZI72535.1"/>
    </source>
</evidence>
<dbReference type="PANTHER" id="PTHR42928:SF5">
    <property type="entry name" value="BLR1237 PROTEIN"/>
    <property type="match status" value="1"/>
</dbReference>
<organism evidence="3 4">
    <name type="scientific">Bordetella genomosp. 2</name>
    <dbReference type="NCBI Taxonomy" id="1983456"/>
    <lineage>
        <taxon>Bacteria</taxon>
        <taxon>Pseudomonadati</taxon>
        <taxon>Pseudomonadota</taxon>
        <taxon>Betaproteobacteria</taxon>
        <taxon>Burkholderiales</taxon>
        <taxon>Alcaligenaceae</taxon>
        <taxon>Bordetella</taxon>
    </lineage>
</organism>
<feature type="signal peptide" evidence="2">
    <location>
        <begin position="1"/>
        <end position="24"/>
    </location>
</feature>
<evidence type="ECO:0000256" key="2">
    <source>
        <dbReference type="SAM" id="SignalP"/>
    </source>
</evidence>
<name>A0A261VES7_9BORD</name>
<dbReference type="EMBL" id="NEVT01000008">
    <property type="protein sequence ID" value="OZI72535.1"/>
    <property type="molecule type" value="Genomic_DNA"/>
</dbReference>
<dbReference type="InterPro" id="IPR042100">
    <property type="entry name" value="Bug_dom1"/>
</dbReference>
<gene>
    <name evidence="3" type="ORF">CAL24_19780</name>
</gene>
<dbReference type="PANTHER" id="PTHR42928">
    <property type="entry name" value="TRICARBOXYLATE-BINDING PROTEIN"/>
    <property type="match status" value="1"/>
</dbReference>
<sequence>MSVVKLLCAAVLGVATAGALPARADYPDKPVKVYVGFAPGGATDLLARFYAEQLSRKLGQPFIVENRPGAGGNVAIQSLAQTKPDGYTIAMGANYIASNAALKRNSYDWDKDLTPIALIASTPNMLVVPPNSPFNSVDDIIRAGTRSDSFLTFGSAGVGSSIHLSGELFKAMTGAKLTHVPYKGVSPAEVALMAGDIDMMFGSVSTEVPLVQAGKLKILAVTGLERMKVFPDTPTLDEAGLKGFNVGASYMLVAPANVPDHIVRRLSEAVAEINAGAEAPAYTERLYATPMKGGPAEAKAFLRSEYEKWNKLVAENALKLD</sequence>
<dbReference type="Gene3D" id="3.40.190.10">
    <property type="entry name" value="Periplasmic binding protein-like II"/>
    <property type="match status" value="1"/>
</dbReference>
<dbReference type="RefSeq" id="WP_094807688.1">
    <property type="nucleotide sequence ID" value="NZ_NEVT01000008.1"/>
</dbReference>
<proteinExistence type="inferred from homology"/>
<keyword evidence="4" id="KW-1185">Reference proteome</keyword>
<reference evidence="4" key="1">
    <citation type="submission" date="2017-05" db="EMBL/GenBank/DDBJ databases">
        <title>Complete and WGS of Bordetella genogroups.</title>
        <authorList>
            <person name="Spilker T."/>
            <person name="Lipuma J."/>
        </authorList>
    </citation>
    <scope>NUCLEOTIDE SEQUENCE [LARGE SCALE GENOMIC DNA]</scope>
    <source>
        <strain evidence="4">AU8256</strain>
    </source>
</reference>
<dbReference type="AlphaFoldDB" id="A0A261VES7"/>
<dbReference type="Pfam" id="PF03401">
    <property type="entry name" value="TctC"/>
    <property type="match status" value="1"/>
</dbReference>
<dbReference type="CDD" id="cd13578">
    <property type="entry name" value="PBP2_Bug27"/>
    <property type="match status" value="1"/>
</dbReference>
<keyword evidence="2" id="KW-0732">Signal</keyword>
<comment type="caution">
    <text evidence="3">The sequence shown here is derived from an EMBL/GenBank/DDBJ whole genome shotgun (WGS) entry which is preliminary data.</text>
</comment>
<dbReference type="InterPro" id="IPR005064">
    <property type="entry name" value="BUG"/>
</dbReference>
<accession>A0A261VES7</accession>
<protein>
    <submittedName>
        <fullName evidence="3">ABC transporter substrate-binding protein</fullName>
    </submittedName>
</protein>
<dbReference type="SUPFAM" id="SSF53850">
    <property type="entry name" value="Periplasmic binding protein-like II"/>
    <property type="match status" value="1"/>
</dbReference>
<comment type="similarity">
    <text evidence="1">Belongs to the UPF0065 (bug) family.</text>
</comment>
<evidence type="ECO:0000313" key="4">
    <source>
        <dbReference type="Proteomes" id="UP000215633"/>
    </source>
</evidence>
<dbReference type="PIRSF" id="PIRSF017082">
    <property type="entry name" value="YflP"/>
    <property type="match status" value="1"/>
</dbReference>
<feature type="chain" id="PRO_5012221469" evidence="2">
    <location>
        <begin position="25"/>
        <end position="321"/>
    </location>
</feature>